<dbReference type="GO" id="GO:0004252">
    <property type="term" value="F:serine-type endopeptidase activity"/>
    <property type="evidence" value="ECO:0007669"/>
    <property type="project" value="InterPro"/>
</dbReference>
<evidence type="ECO:0000256" key="6">
    <source>
        <dbReference type="ARBA" id="ARBA00022670"/>
    </source>
</evidence>
<comment type="subunit">
    <text evidence="14">Component of the signal peptidase complex (SPC) composed of a catalytic subunit SEC11 and three accessory subunits SPC1, SPC2 and SPC3. The complex induces a local thinning of the ER membrane which is used to measure the length of the signal peptide (SP) h-region of protein substrates. This ensures the selectivity of the complex towards h-regions shorter than 18-20 amino acids. SPC associates with the translocon complex.</text>
</comment>
<dbReference type="GO" id="GO:0005787">
    <property type="term" value="C:signal peptidase complex"/>
    <property type="evidence" value="ECO:0007669"/>
    <property type="project" value="TreeGrafter"/>
</dbReference>
<evidence type="ECO:0000256" key="12">
    <source>
        <dbReference type="ARBA" id="ARBA00023136"/>
    </source>
</evidence>
<evidence type="ECO:0000256" key="2">
    <source>
        <dbReference type="ARBA" id="ARBA00004648"/>
    </source>
</evidence>
<dbReference type="InterPro" id="IPR019756">
    <property type="entry name" value="Pept_S26A_signal_pept_1_Ser-AS"/>
</dbReference>
<reference evidence="16" key="1">
    <citation type="submission" date="2014-08" db="EMBL/GenBank/DDBJ databases">
        <authorList>
            <person name="Sharma Rahul"/>
            <person name="Thines Marco"/>
        </authorList>
    </citation>
    <scope>NUCLEOTIDE SEQUENCE</scope>
</reference>
<keyword evidence="12" id="KW-0472">Membrane</keyword>
<dbReference type="EMBL" id="LN483166">
    <property type="protein sequence ID" value="CED84776.1"/>
    <property type="molecule type" value="Genomic_DNA"/>
</dbReference>
<keyword evidence="11" id="KW-1133">Transmembrane helix</keyword>
<evidence type="ECO:0000256" key="8">
    <source>
        <dbReference type="ARBA" id="ARBA00022801"/>
    </source>
</evidence>
<dbReference type="PANTHER" id="PTHR10806:SF6">
    <property type="entry name" value="SIGNAL PEPTIDASE COMPLEX CATALYTIC SUBUNIT SEC11"/>
    <property type="match status" value="1"/>
</dbReference>
<dbReference type="AlphaFoldDB" id="A0A0F7STD9"/>
<dbReference type="CDD" id="cd06530">
    <property type="entry name" value="S26_SPase_I"/>
    <property type="match status" value="1"/>
</dbReference>
<dbReference type="GO" id="GO:0009003">
    <property type="term" value="F:signal peptidase activity"/>
    <property type="evidence" value="ECO:0007669"/>
    <property type="project" value="UniProtKB-EC"/>
</dbReference>
<evidence type="ECO:0000256" key="3">
    <source>
        <dbReference type="ARBA" id="ARBA00011035"/>
    </source>
</evidence>
<accession>A0A0F7STD9</accession>
<comment type="subcellular location">
    <subcellularLocation>
        <location evidence="2">Endoplasmic reticulum membrane</location>
        <topology evidence="2">Single-pass type II membrane protein</topology>
    </subcellularLocation>
</comment>
<evidence type="ECO:0000256" key="13">
    <source>
        <dbReference type="ARBA" id="ARBA00045533"/>
    </source>
</evidence>
<sequence>MFGSELKKMRKLGVRGCLTQALNLASVAATGLMMYKGLSLLTDSESPVVVVLSGSMEPAFYRGDVLFLTKPAKYEIGDITVYNIPGESIPIVHRVIEVHDIPNDQLLLTKGDSNPGDDIVLYRGSLWLKKSNILGKVSGFLPYVERLSSAQICSARGHLLVNTNKMNAVSGQSNAEGSS</sequence>
<evidence type="ECO:0000256" key="10">
    <source>
        <dbReference type="ARBA" id="ARBA00022968"/>
    </source>
</evidence>
<evidence type="ECO:0000256" key="4">
    <source>
        <dbReference type="ARBA" id="ARBA00013208"/>
    </source>
</evidence>
<evidence type="ECO:0000256" key="7">
    <source>
        <dbReference type="ARBA" id="ARBA00022692"/>
    </source>
</evidence>
<keyword evidence="10" id="KW-0735">Signal-anchor</keyword>
<dbReference type="SUPFAM" id="SSF51306">
    <property type="entry name" value="LexA/Signal peptidase"/>
    <property type="match status" value="1"/>
</dbReference>
<comment type="function">
    <text evidence="13">Catalytic component of the signal peptidase complex (SPC) which catalyzes the cleavage of N-terminal signal sequences from nascent proteins as they are translocated into the lumen of the endoplasmic reticulum. Specifically cleaves N-terminal signal peptides that contain a hydrophobic alpha-helix (h-region) shorter than 18-20 amino acids.</text>
</comment>
<keyword evidence="7" id="KW-0812">Transmembrane</keyword>
<evidence type="ECO:0000256" key="14">
    <source>
        <dbReference type="ARBA" id="ARBA00047037"/>
    </source>
</evidence>
<keyword evidence="8 15" id="KW-0378">Hydrolase</keyword>
<organism evidence="16">
    <name type="scientific">Phaffia rhodozyma</name>
    <name type="common">Yeast</name>
    <name type="synonym">Xanthophyllomyces dendrorhous</name>
    <dbReference type="NCBI Taxonomy" id="264483"/>
    <lineage>
        <taxon>Eukaryota</taxon>
        <taxon>Fungi</taxon>
        <taxon>Dikarya</taxon>
        <taxon>Basidiomycota</taxon>
        <taxon>Agaricomycotina</taxon>
        <taxon>Tremellomycetes</taxon>
        <taxon>Cystofilobasidiales</taxon>
        <taxon>Mrakiaceae</taxon>
        <taxon>Phaffia</taxon>
    </lineage>
</organism>
<dbReference type="NCBIfam" id="TIGR02228">
    <property type="entry name" value="sigpep_I_arch"/>
    <property type="match status" value="1"/>
</dbReference>
<evidence type="ECO:0000256" key="5">
    <source>
        <dbReference type="ARBA" id="ARBA00019685"/>
    </source>
</evidence>
<dbReference type="InterPro" id="IPR001733">
    <property type="entry name" value="Peptidase_S26B"/>
</dbReference>
<evidence type="ECO:0000256" key="1">
    <source>
        <dbReference type="ARBA" id="ARBA00000677"/>
    </source>
</evidence>
<keyword evidence="6 15" id="KW-0645">Protease</keyword>
<proteinExistence type="inferred from homology"/>
<evidence type="ECO:0000313" key="16">
    <source>
        <dbReference type="EMBL" id="CED84776.1"/>
    </source>
</evidence>
<comment type="catalytic activity">
    <reaction evidence="1 15">
        <text>Cleavage of hydrophobic, N-terminal signal or leader sequences from secreted and periplasmic proteins.</text>
        <dbReference type="EC" id="3.4.21.89"/>
    </reaction>
</comment>
<protein>
    <recommendedName>
        <fullName evidence="5 15">Signal peptidase complex catalytic subunit SEC11</fullName>
        <ecNumber evidence="4 15">3.4.21.89</ecNumber>
    </recommendedName>
</protein>
<dbReference type="GO" id="GO:0006465">
    <property type="term" value="P:signal peptide processing"/>
    <property type="evidence" value="ECO:0007669"/>
    <property type="project" value="UniProtKB-UniRule"/>
</dbReference>
<dbReference type="Gene3D" id="2.10.109.10">
    <property type="entry name" value="Umud Fragment, subunit A"/>
    <property type="match status" value="1"/>
</dbReference>
<dbReference type="PRINTS" id="PR00728">
    <property type="entry name" value="SIGNALPTASE"/>
</dbReference>
<dbReference type="PROSITE" id="PS00501">
    <property type="entry name" value="SPASE_I_1"/>
    <property type="match status" value="1"/>
</dbReference>
<evidence type="ECO:0000256" key="9">
    <source>
        <dbReference type="ARBA" id="ARBA00022824"/>
    </source>
</evidence>
<dbReference type="InterPro" id="IPR036286">
    <property type="entry name" value="LexA/Signal_pep-like_sf"/>
</dbReference>
<evidence type="ECO:0000256" key="15">
    <source>
        <dbReference type="RuleBase" id="RU362047"/>
    </source>
</evidence>
<keyword evidence="9 15" id="KW-0256">Endoplasmic reticulum</keyword>
<evidence type="ECO:0000256" key="11">
    <source>
        <dbReference type="ARBA" id="ARBA00022989"/>
    </source>
</evidence>
<comment type="similarity">
    <text evidence="3 15">Belongs to the peptidase S26B family.</text>
</comment>
<dbReference type="InterPro" id="IPR019533">
    <property type="entry name" value="Peptidase_S26"/>
</dbReference>
<dbReference type="PANTHER" id="PTHR10806">
    <property type="entry name" value="SIGNAL PEPTIDASE COMPLEX CATALYTIC SUBUNIT SEC11"/>
    <property type="match status" value="1"/>
</dbReference>
<dbReference type="EC" id="3.4.21.89" evidence="4 15"/>
<name>A0A0F7STD9_PHARH</name>